<dbReference type="Proteomes" id="UP000650833">
    <property type="component" value="Unassembled WGS sequence"/>
</dbReference>
<reference evidence="2" key="1">
    <citation type="submission" date="2020-12" db="EMBL/GenBank/DDBJ databases">
        <title>Metabolic potential, ecology and presence of endohyphal bacteria is reflected in genomic diversity of Mucoromycotina.</title>
        <authorList>
            <person name="Muszewska A."/>
            <person name="Okrasinska A."/>
            <person name="Steczkiewicz K."/>
            <person name="Drgas O."/>
            <person name="Orlowska M."/>
            <person name="Perlinska-Lenart U."/>
            <person name="Aleksandrzak-Piekarczyk T."/>
            <person name="Szatraj K."/>
            <person name="Zielenkiewicz U."/>
            <person name="Pilsyk S."/>
            <person name="Malc E."/>
            <person name="Mieczkowski P."/>
            <person name="Kruszewska J.S."/>
            <person name="Biernat P."/>
            <person name="Pawlowska J."/>
        </authorList>
    </citation>
    <scope>NUCLEOTIDE SEQUENCE</scope>
    <source>
        <strain evidence="2">CBS 226.32</strain>
    </source>
</reference>
<evidence type="ECO:0000313" key="2">
    <source>
        <dbReference type="EMBL" id="KAG2215934.1"/>
    </source>
</evidence>
<evidence type="ECO:0000256" key="1">
    <source>
        <dbReference type="SAM" id="MobiDB-lite"/>
    </source>
</evidence>
<name>A0A8H7VIN0_9FUNG</name>
<evidence type="ECO:0000313" key="3">
    <source>
        <dbReference type="Proteomes" id="UP000650833"/>
    </source>
</evidence>
<keyword evidence="3" id="KW-1185">Reference proteome</keyword>
<accession>A0A8H7VIN0</accession>
<dbReference type="AlphaFoldDB" id="A0A8H7VIN0"/>
<proteinExistence type="predicted"/>
<feature type="compositionally biased region" description="Low complexity" evidence="1">
    <location>
        <begin position="66"/>
        <end position="75"/>
    </location>
</feature>
<sequence length="150" mass="17248">MQAPIHPYEDVKVQINQIGNSNGYKHNSVENMHLNCITTTKTDVFVTTVVPEKAIVTNEGEIRGFQQQPQQQQQQHKQKQGERGYRKAVTAYDLQQNQPQELKPVKSIGNWNLDFSFEPIQVDLMLPSTSELIGSEKKKTNNNNPYYLYL</sequence>
<dbReference type="EMBL" id="JAEPRC010000002">
    <property type="protein sequence ID" value="KAG2215934.1"/>
    <property type="molecule type" value="Genomic_DNA"/>
</dbReference>
<feature type="region of interest" description="Disordered" evidence="1">
    <location>
        <begin position="60"/>
        <end position="86"/>
    </location>
</feature>
<organism evidence="2 3">
    <name type="scientific">Mucor plumbeus</name>
    <dbReference type="NCBI Taxonomy" id="97098"/>
    <lineage>
        <taxon>Eukaryota</taxon>
        <taxon>Fungi</taxon>
        <taxon>Fungi incertae sedis</taxon>
        <taxon>Mucoromycota</taxon>
        <taxon>Mucoromycotina</taxon>
        <taxon>Mucoromycetes</taxon>
        <taxon>Mucorales</taxon>
        <taxon>Mucorineae</taxon>
        <taxon>Mucoraceae</taxon>
        <taxon>Mucor</taxon>
    </lineage>
</organism>
<comment type="caution">
    <text evidence="2">The sequence shown here is derived from an EMBL/GenBank/DDBJ whole genome shotgun (WGS) entry which is preliminary data.</text>
</comment>
<protein>
    <submittedName>
        <fullName evidence="2">Uncharacterized protein</fullName>
    </submittedName>
</protein>
<gene>
    <name evidence="2" type="ORF">INT46_004190</name>
</gene>
<dbReference type="OrthoDB" id="2280499at2759"/>